<keyword evidence="4" id="KW-0234">DNA repair</keyword>
<dbReference type="GO" id="GO:0005634">
    <property type="term" value="C:nucleus"/>
    <property type="evidence" value="ECO:0007669"/>
    <property type="project" value="UniProtKB-SubCell"/>
</dbReference>
<dbReference type="SUPFAM" id="SSF56281">
    <property type="entry name" value="Metallo-hydrolase/oxidoreductase"/>
    <property type="match status" value="1"/>
</dbReference>
<dbReference type="InterPro" id="IPR036866">
    <property type="entry name" value="RibonucZ/Hydroxyglut_hydro"/>
</dbReference>
<organism evidence="8 9">
    <name type="scientific">Vicia faba</name>
    <name type="common">Broad bean</name>
    <name type="synonym">Faba vulgaris</name>
    <dbReference type="NCBI Taxonomy" id="3906"/>
    <lineage>
        <taxon>Eukaryota</taxon>
        <taxon>Viridiplantae</taxon>
        <taxon>Streptophyta</taxon>
        <taxon>Embryophyta</taxon>
        <taxon>Tracheophyta</taxon>
        <taxon>Spermatophyta</taxon>
        <taxon>Magnoliopsida</taxon>
        <taxon>eudicotyledons</taxon>
        <taxon>Gunneridae</taxon>
        <taxon>Pentapetalae</taxon>
        <taxon>rosids</taxon>
        <taxon>fabids</taxon>
        <taxon>Fabales</taxon>
        <taxon>Fabaceae</taxon>
        <taxon>Papilionoideae</taxon>
        <taxon>50 kb inversion clade</taxon>
        <taxon>NPAAA clade</taxon>
        <taxon>Hologalegina</taxon>
        <taxon>IRL clade</taxon>
        <taxon>Fabeae</taxon>
        <taxon>Vicia</taxon>
    </lineage>
</organism>
<dbReference type="GO" id="GO:0006303">
    <property type="term" value="P:double-strand break repair via nonhomologous end joining"/>
    <property type="evidence" value="ECO:0007669"/>
    <property type="project" value="TreeGrafter"/>
</dbReference>
<evidence type="ECO:0000256" key="2">
    <source>
        <dbReference type="ARBA" id="ARBA00010304"/>
    </source>
</evidence>
<evidence type="ECO:0000256" key="3">
    <source>
        <dbReference type="ARBA" id="ARBA00022763"/>
    </source>
</evidence>
<dbReference type="Proteomes" id="UP001157006">
    <property type="component" value="Chromosome 3"/>
</dbReference>
<proteinExistence type="inferred from homology"/>
<keyword evidence="5" id="KW-0539">Nucleus</keyword>
<evidence type="ECO:0000313" key="8">
    <source>
        <dbReference type="EMBL" id="CAI8603353.1"/>
    </source>
</evidence>
<dbReference type="FunFam" id="3.40.50.12650:FF:000004">
    <property type="entry name" value="DNA cross-link repair 1A protein"/>
    <property type="match status" value="1"/>
</dbReference>
<comment type="similarity">
    <text evidence="2">Belongs to the DNA repair metallo-beta-lactamase (DRMBL) family.</text>
</comment>
<evidence type="ECO:0000256" key="6">
    <source>
        <dbReference type="SAM" id="MobiDB-lite"/>
    </source>
</evidence>
<dbReference type="Pfam" id="PF07522">
    <property type="entry name" value="DRMBL"/>
    <property type="match status" value="1"/>
</dbReference>
<dbReference type="PANTHER" id="PTHR23240:SF6">
    <property type="entry name" value="DNA CROSS-LINK REPAIR 1A PROTEIN"/>
    <property type="match status" value="1"/>
</dbReference>
<feature type="domain" description="DNA repair metallo-beta-lactamase" evidence="7">
    <location>
        <begin position="170"/>
        <end position="271"/>
    </location>
</feature>
<keyword evidence="9" id="KW-1185">Reference proteome</keyword>
<protein>
    <recommendedName>
        <fullName evidence="7">DNA repair metallo-beta-lactamase domain-containing protein</fullName>
    </recommendedName>
</protein>
<dbReference type="GO" id="GO:0036297">
    <property type="term" value="P:interstrand cross-link repair"/>
    <property type="evidence" value="ECO:0007669"/>
    <property type="project" value="TreeGrafter"/>
</dbReference>
<feature type="compositionally biased region" description="Polar residues" evidence="6">
    <location>
        <begin position="1"/>
        <end position="23"/>
    </location>
</feature>
<name>A0AAV1A0U3_VICFA</name>
<dbReference type="AlphaFoldDB" id="A0AAV1A0U3"/>
<keyword evidence="3" id="KW-0227">DNA damage</keyword>
<evidence type="ECO:0000256" key="1">
    <source>
        <dbReference type="ARBA" id="ARBA00004123"/>
    </source>
</evidence>
<accession>A0AAV1A0U3</accession>
<dbReference type="InterPro" id="IPR011084">
    <property type="entry name" value="DRMBL"/>
</dbReference>
<comment type="subcellular location">
    <subcellularLocation>
        <location evidence="1">Nucleus</location>
    </subcellularLocation>
</comment>
<evidence type="ECO:0000313" key="9">
    <source>
        <dbReference type="Proteomes" id="UP001157006"/>
    </source>
</evidence>
<feature type="region of interest" description="Disordered" evidence="6">
    <location>
        <begin position="1"/>
        <end position="96"/>
    </location>
</feature>
<evidence type="ECO:0000256" key="4">
    <source>
        <dbReference type="ARBA" id="ARBA00023204"/>
    </source>
</evidence>
<dbReference type="Gene3D" id="3.40.50.12650">
    <property type="match status" value="1"/>
</dbReference>
<dbReference type="PANTHER" id="PTHR23240">
    <property type="entry name" value="DNA CROSS-LINK REPAIR PROTEIN PSO2/SNM1-RELATED"/>
    <property type="match status" value="1"/>
</dbReference>
<evidence type="ECO:0000259" key="7">
    <source>
        <dbReference type="Pfam" id="PF07522"/>
    </source>
</evidence>
<dbReference type="GO" id="GO:0003684">
    <property type="term" value="F:damaged DNA binding"/>
    <property type="evidence" value="ECO:0007669"/>
    <property type="project" value="TreeGrafter"/>
</dbReference>
<evidence type="ECO:0000256" key="5">
    <source>
        <dbReference type="ARBA" id="ARBA00023242"/>
    </source>
</evidence>
<reference evidence="8 9" key="1">
    <citation type="submission" date="2023-01" db="EMBL/GenBank/DDBJ databases">
        <authorList>
            <person name="Kreplak J."/>
        </authorList>
    </citation>
    <scope>NUCLEOTIDE SEQUENCE [LARGE SCALE GENOMIC DNA]</scope>
</reference>
<dbReference type="GO" id="GO:0035312">
    <property type="term" value="F:5'-3' DNA exonuclease activity"/>
    <property type="evidence" value="ECO:0007669"/>
    <property type="project" value="TreeGrafter"/>
</dbReference>
<feature type="compositionally biased region" description="Basic and acidic residues" evidence="6">
    <location>
        <begin position="38"/>
        <end position="56"/>
    </location>
</feature>
<gene>
    <name evidence="8" type="ORF">VFH_III082720</name>
</gene>
<dbReference type="EMBL" id="OX451738">
    <property type="protein sequence ID" value="CAI8603353.1"/>
    <property type="molecule type" value="Genomic_DNA"/>
</dbReference>
<sequence>MSGKLNAQVSGKNRNLNQHSTYSKPMKMKHPSRSNNTIEERHVSEEREKQTSEGTRKYIKLKRKTDADQSSSGTPKKSKTEHVPYADKQLNPGKGLGKVVPKQEAVIQSVIDAIQAEAFNPKTLFLIGSYTIGKERLFLEVARSLRKKVYVTAAKLRLLNCLEFTEEDMQWSTSNEHESNIHVAPMWTLASFKRLKHISSQYASRFSLIVALSPTGWTFGKGKKKSPGRRWQQGTVIRYEVPYSEHSSFTELKEFVNFVSPNNIIPSVNNDGPESAEAMVSLLST</sequence>